<dbReference type="AlphaFoldDB" id="A0A0J1AZA5"/>
<dbReference type="RefSeq" id="XP_018277165.1">
    <property type="nucleotide sequence ID" value="XM_018425508.1"/>
</dbReference>
<sequence length="100" mass="10716">MRDDRSSTDEPRTPVSATSSAMFRRAPLPAVKGTMGGIESPRRELFSPAASTLLVQHTMLRFPPHSALKASPSQTQVCISSAGLLSPRSVASLLVSRVRI</sequence>
<keyword evidence="3" id="KW-1185">Reference proteome</keyword>
<evidence type="ECO:0000313" key="2">
    <source>
        <dbReference type="EMBL" id="KLT40674.1"/>
    </source>
</evidence>
<proteinExistence type="predicted"/>
<dbReference type="OrthoDB" id="2564643at2759"/>
<gene>
    <name evidence="2" type="ORF">CC85DRAFT_303887</name>
</gene>
<feature type="region of interest" description="Disordered" evidence="1">
    <location>
        <begin position="1"/>
        <end position="36"/>
    </location>
</feature>
<feature type="compositionally biased region" description="Basic and acidic residues" evidence="1">
    <location>
        <begin position="1"/>
        <end position="12"/>
    </location>
</feature>
<reference evidence="2 3" key="1">
    <citation type="submission" date="2015-03" db="EMBL/GenBank/DDBJ databases">
        <title>Genomics and transcriptomics of the oil-accumulating basidiomycete yeast T. oleaginosus allow insights into substrate utilization and the diverse evolutionary trajectories of mating systems in fungi.</title>
        <authorList>
            <consortium name="DOE Joint Genome Institute"/>
            <person name="Kourist R."/>
            <person name="Kracht O."/>
            <person name="Bracharz F."/>
            <person name="Lipzen A."/>
            <person name="Nolan M."/>
            <person name="Ohm R."/>
            <person name="Grigoriev I."/>
            <person name="Sun S."/>
            <person name="Heitman J."/>
            <person name="Bruck T."/>
            <person name="Nowrousian M."/>
        </authorList>
    </citation>
    <scope>NUCLEOTIDE SEQUENCE [LARGE SCALE GENOMIC DNA]</scope>
    <source>
        <strain evidence="2 3">IBC0246</strain>
    </source>
</reference>
<dbReference type="EMBL" id="KQ087230">
    <property type="protein sequence ID" value="KLT40674.1"/>
    <property type="molecule type" value="Genomic_DNA"/>
</dbReference>
<accession>A0A0J1AZA5</accession>
<name>A0A0J1AZA5_9TREE</name>
<dbReference type="GeneID" id="28986111"/>
<protein>
    <submittedName>
        <fullName evidence="2">Uncharacterized protein</fullName>
    </submittedName>
</protein>
<evidence type="ECO:0000313" key="3">
    <source>
        <dbReference type="Proteomes" id="UP000053611"/>
    </source>
</evidence>
<organism evidence="2 3">
    <name type="scientific">Cutaneotrichosporon oleaginosum</name>
    <dbReference type="NCBI Taxonomy" id="879819"/>
    <lineage>
        <taxon>Eukaryota</taxon>
        <taxon>Fungi</taxon>
        <taxon>Dikarya</taxon>
        <taxon>Basidiomycota</taxon>
        <taxon>Agaricomycotina</taxon>
        <taxon>Tremellomycetes</taxon>
        <taxon>Trichosporonales</taxon>
        <taxon>Trichosporonaceae</taxon>
        <taxon>Cutaneotrichosporon</taxon>
    </lineage>
</organism>
<dbReference type="Proteomes" id="UP000053611">
    <property type="component" value="Unassembled WGS sequence"/>
</dbReference>
<evidence type="ECO:0000256" key="1">
    <source>
        <dbReference type="SAM" id="MobiDB-lite"/>
    </source>
</evidence>